<reference evidence="2 3" key="1">
    <citation type="submission" date="2016-10" db="EMBL/GenBank/DDBJ databases">
        <authorList>
            <person name="de Groot N.N."/>
        </authorList>
    </citation>
    <scope>NUCLEOTIDE SEQUENCE [LARGE SCALE GENOMIC DNA]</scope>
    <source>
        <strain evidence="2 3">ATCC 51327</strain>
    </source>
</reference>
<evidence type="ECO:0000313" key="2">
    <source>
        <dbReference type="EMBL" id="SFL89536.1"/>
    </source>
</evidence>
<dbReference type="CDD" id="cd01309">
    <property type="entry name" value="Met_dep_hydrolase_C"/>
    <property type="match status" value="1"/>
</dbReference>
<dbReference type="Gene3D" id="3.20.20.140">
    <property type="entry name" value="Metal-dependent hydrolases"/>
    <property type="match status" value="1"/>
</dbReference>
<evidence type="ECO:0000313" key="3">
    <source>
        <dbReference type="Proteomes" id="UP000199006"/>
    </source>
</evidence>
<name>A0A1I4LFA7_9FIRM</name>
<gene>
    <name evidence="2" type="ORF">SAMN02983006_02303</name>
</gene>
<dbReference type="InterPro" id="IPR011059">
    <property type="entry name" value="Metal-dep_hydrolase_composite"/>
</dbReference>
<dbReference type="SUPFAM" id="SSF51556">
    <property type="entry name" value="Metallo-dependent hydrolases"/>
    <property type="match status" value="1"/>
</dbReference>
<protein>
    <submittedName>
        <fullName evidence="2">Imidazolonepropionase</fullName>
    </submittedName>
</protein>
<dbReference type="InterPro" id="IPR051781">
    <property type="entry name" value="Metallo-dep_Hydrolase"/>
</dbReference>
<dbReference type="InterPro" id="IPR032466">
    <property type="entry name" value="Metal_Hydrolase"/>
</dbReference>
<dbReference type="SUPFAM" id="SSF51338">
    <property type="entry name" value="Composite domain of metallo-dependent hydrolases"/>
    <property type="match status" value="1"/>
</dbReference>
<feature type="domain" description="Amidohydrolase-related" evidence="1">
    <location>
        <begin position="51"/>
        <end position="380"/>
    </location>
</feature>
<dbReference type="PANTHER" id="PTHR43135:SF3">
    <property type="entry name" value="ALPHA-D-RIBOSE 1-METHYLPHOSPHONATE 5-TRIPHOSPHATE DIPHOSPHATASE"/>
    <property type="match status" value="1"/>
</dbReference>
<dbReference type="AlphaFoldDB" id="A0A1I4LFA7"/>
<keyword evidence="3" id="KW-1185">Reference proteome</keyword>
<accession>A0A1I4LFA7</accession>
<sequence length="383" mass="40556">MKAIVKARINPVTAPIIENGSILIKGKKIIALGSNITVPTSAEIISARGKTIIPGLIDAHTHLGIDEEGLGWEGEDYNEISEPITPQLRAIDGINPADMGLASARKHGITTVMVAPGSANVLGGEAAAIKTKGMVVDQMIVKSPVGIKAAFGENPKNVYGKLDKSPITRMGIAALLREALIEAEDYRNQKAAKLKAGETIYRELKNESLLKILNKEIPLKAHAHRADDIMTAIRIAREFNLDLTIEHCTEGHLIADQIAAAGFAATVGPSLTGKSKVELKQQDFKTAAALVAAGVKIALVSDHPVTPVKNILFCAMLAVKAGLSKQEALKAVTINPAEILGIENRVGSLAVGKDADLLIFNGDPLTFASNLESVMIDGELITF</sequence>
<dbReference type="PANTHER" id="PTHR43135">
    <property type="entry name" value="ALPHA-D-RIBOSE 1-METHYLPHOSPHONATE 5-TRIPHOSPHATE DIPHOSPHATASE"/>
    <property type="match status" value="1"/>
</dbReference>
<dbReference type="Pfam" id="PF01979">
    <property type="entry name" value="Amidohydro_1"/>
    <property type="match status" value="1"/>
</dbReference>
<dbReference type="Proteomes" id="UP000199006">
    <property type="component" value="Unassembled WGS sequence"/>
</dbReference>
<evidence type="ECO:0000259" key="1">
    <source>
        <dbReference type="Pfam" id="PF01979"/>
    </source>
</evidence>
<dbReference type="EMBL" id="FOTI01000040">
    <property type="protein sequence ID" value="SFL89536.1"/>
    <property type="molecule type" value="Genomic_DNA"/>
</dbReference>
<dbReference type="STRING" id="29563.SAMN02983006_02303"/>
<dbReference type="RefSeq" id="WP_089862334.1">
    <property type="nucleotide sequence ID" value="NZ_FOTI01000040.1"/>
</dbReference>
<proteinExistence type="predicted"/>
<dbReference type="InterPro" id="IPR006680">
    <property type="entry name" value="Amidohydro-rel"/>
</dbReference>
<dbReference type="GO" id="GO:0016810">
    <property type="term" value="F:hydrolase activity, acting on carbon-nitrogen (but not peptide) bonds"/>
    <property type="evidence" value="ECO:0007669"/>
    <property type="project" value="InterPro"/>
</dbReference>
<dbReference type="OrthoDB" id="9802793at2"/>
<organism evidence="2 3">
    <name type="scientific">Halanaerobium salsuginis</name>
    <dbReference type="NCBI Taxonomy" id="29563"/>
    <lineage>
        <taxon>Bacteria</taxon>
        <taxon>Bacillati</taxon>
        <taxon>Bacillota</taxon>
        <taxon>Clostridia</taxon>
        <taxon>Halanaerobiales</taxon>
        <taxon>Halanaerobiaceae</taxon>
        <taxon>Halanaerobium</taxon>
    </lineage>
</organism>